<evidence type="ECO:0000259" key="2">
    <source>
        <dbReference type="Pfam" id="PF00346"/>
    </source>
</evidence>
<comment type="caution">
    <text evidence="3">The sequence shown here is derived from an EMBL/GenBank/DDBJ whole genome shotgun (WGS) entry which is preliminary data.</text>
</comment>
<proteinExistence type="predicted"/>
<evidence type="ECO:0000313" key="4">
    <source>
        <dbReference type="Proteomes" id="UP000664800"/>
    </source>
</evidence>
<dbReference type="RefSeq" id="WP_276728914.1">
    <property type="nucleotide sequence ID" value="NZ_JAFKMR010000013.1"/>
</dbReference>
<name>A0A8I1MUL0_THIA3</name>
<dbReference type="PANTHER" id="PTHR43485:SF1">
    <property type="entry name" value="FORMATE HYDROGENLYASE SUBUNIT 5-RELATED"/>
    <property type="match status" value="1"/>
</dbReference>
<keyword evidence="1" id="KW-0560">Oxidoreductase</keyword>
<dbReference type="EMBL" id="JAFKMR010000013">
    <property type="protein sequence ID" value="MBN8743748.1"/>
    <property type="molecule type" value="Genomic_DNA"/>
</dbReference>
<dbReference type="Proteomes" id="UP000664800">
    <property type="component" value="Unassembled WGS sequence"/>
</dbReference>
<dbReference type="PANTHER" id="PTHR43485">
    <property type="entry name" value="HYDROGENASE-4 COMPONENT G"/>
    <property type="match status" value="1"/>
</dbReference>
<evidence type="ECO:0000256" key="1">
    <source>
        <dbReference type="ARBA" id="ARBA00023002"/>
    </source>
</evidence>
<feature type="domain" description="NADH-quinone oxidoreductase subunit D" evidence="2">
    <location>
        <begin position="277"/>
        <end position="438"/>
    </location>
</feature>
<protein>
    <submittedName>
        <fullName evidence="3">NADH-quinone oxidoreductase subunit C</fullName>
    </submittedName>
</protein>
<sequence>MQARCAILPVEHHRVDALGWSAQIQAAAARGARLLTLWGKDARDASSGGMSLYACWLEEQGLSLLQLDLAPGVTHYPGMHAEFPVADRLQRALRDLLGVQAQGMDPRPWLRHTAWSADVHPLRHDAALPPAPCGQPQAEHYAFVPVDGDGVHEVAVGPVHAGVIEPGQWRFSIVGEKILRLEERFGFTHKGVEKRFEGMTLHDGVRLAARLSGDSAVANAWAYCMACETLAGVQPPPRALHLRALLLERERLANHLGDIGAIANDGGFGFALAQFGRLKEDVLRLNARAFGARYPMDAVQPGGVGLDLDADAVAMLHNQGVLLGGEVRRLKDILDQHEGLQDRFKTTGRVLPELAARLGMIGLAGRASGQALDLRTAAGFAPYAALGVEAAQAQEGDVGARVAVRFAEVFTSLRLCGDLLASLPGGSVRADWPQTVAPGLALGLVEGWRGPQCIALETDAQGRIARCHPHDPSWQNWPAIEWAVIGDIVPDFPLINKSFNLSYSGHDL</sequence>
<dbReference type="GO" id="GO:0048038">
    <property type="term" value="F:quinone binding"/>
    <property type="evidence" value="ECO:0007669"/>
    <property type="project" value="InterPro"/>
</dbReference>
<dbReference type="InterPro" id="IPR052197">
    <property type="entry name" value="ComplexI_49kDa-like"/>
</dbReference>
<dbReference type="GO" id="GO:0051287">
    <property type="term" value="F:NAD binding"/>
    <property type="evidence" value="ECO:0007669"/>
    <property type="project" value="InterPro"/>
</dbReference>
<dbReference type="InterPro" id="IPR037232">
    <property type="entry name" value="NADH_quin_OxRdtase_su_C/D-like"/>
</dbReference>
<dbReference type="Pfam" id="PF00346">
    <property type="entry name" value="Complex1_49kDa"/>
    <property type="match status" value="1"/>
</dbReference>
<evidence type="ECO:0000313" key="3">
    <source>
        <dbReference type="EMBL" id="MBN8743748.1"/>
    </source>
</evidence>
<dbReference type="InterPro" id="IPR001135">
    <property type="entry name" value="NADH_Q_OxRdtase_suD"/>
</dbReference>
<dbReference type="SUPFAM" id="SSF56762">
    <property type="entry name" value="HydB/Nqo4-like"/>
    <property type="match status" value="1"/>
</dbReference>
<organism evidence="3 4">
    <name type="scientific">Thiomonas arsenitoxydans (strain DSM 22701 / CIP 110005 / 3As)</name>
    <dbReference type="NCBI Taxonomy" id="426114"/>
    <lineage>
        <taxon>Bacteria</taxon>
        <taxon>Pseudomonadati</taxon>
        <taxon>Pseudomonadota</taxon>
        <taxon>Betaproteobacteria</taxon>
        <taxon>Burkholderiales</taxon>
        <taxon>Thiomonas</taxon>
    </lineage>
</organism>
<gene>
    <name evidence="3" type="ORF">J0I24_05505</name>
</gene>
<reference evidence="3" key="1">
    <citation type="submission" date="2021-02" db="EMBL/GenBank/DDBJ databases">
        <title>Thiocyanate and organic carbon inputs drive convergent selection for specific autotrophic Afipia and Thiobacillus strains within complex microbiomes.</title>
        <authorList>
            <person name="Huddy R.J."/>
            <person name="Sachdeva R."/>
            <person name="Kadzinga F."/>
            <person name="Kantor R.S."/>
            <person name="Harrison S.T.L."/>
            <person name="Banfield J.F."/>
        </authorList>
    </citation>
    <scope>NUCLEOTIDE SEQUENCE</scope>
    <source>
        <strain evidence="3">SCN18_13_7_16_R3_B_64_19</strain>
    </source>
</reference>
<dbReference type="Gene3D" id="1.10.645.10">
    <property type="entry name" value="Cytochrome-c3 Hydrogenase, chain B"/>
    <property type="match status" value="1"/>
</dbReference>
<accession>A0A8I1MUL0</accession>
<dbReference type="AlphaFoldDB" id="A0A8I1MUL0"/>
<dbReference type="InterPro" id="IPR029014">
    <property type="entry name" value="NiFe-Hase_large"/>
</dbReference>
<dbReference type="GO" id="GO:0016651">
    <property type="term" value="F:oxidoreductase activity, acting on NAD(P)H"/>
    <property type="evidence" value="ECO:0007669"/>
    <property type="project" value="InterPro"/>
</dbReference>
<dbReference type="SUPFAM" id="SSF143243">
    <property type="entry name" value="Nqo5-like"/>
    <property type="match status" value="1"/>
</dbReference>